<dbReference type="RefSeq" id="WP_036944069.1">
    <property type="nucleotide sequence ID" value="NZ_JQKC01000025.1"/>
</dbReference>
<dbReference type="OrthoDB" id="371153at2"/>
<dbReference type="eggNOG" id="ENOG5031DHT">
    <property type="taxonomic scope" value="Bacteria"/>
</dbReference>
<dbReference type="InterPro" id="IPR050807">
    <property type="entry name" value="TransReg_Diox_bact_type"/>
</dbReference>
<dbReference type="CDD" id="cd00093">
    <property type="entry name" value="HTH_XRE"/>
    <property type="match status" value="1"/>
</dbReference>
<proteinExistence type="predicted"/>
<evidence type="ECO:0000256" key="1">
    <source>
        <dbReference type="ARBA" id="ARBA00023125"/>
    </source>
</evidence>
<dbReference type="EMBL" id="LGTC01000001">
    <property type="protein sequence ID" value="KNY27465.1"/>
    <property type="molecule type" value="Genomic_DNA"/>
</dbReference>
<dbReference type="Proteomes" id="UP000036923">
    <property type="component" value="Unassembled WGS sequence"/>
</dbReference>
<reference evidence="4" key="1">
    <citation type="submission" date="2015-07" db="EMBL/GenBank/DDBJ databases">
        <title>Near-Complete Genome Sequence of the Cellulolytic Bacterium Bacteroides (Pseudobacteroides) cellulosolvens ATCC 35603.</title>
        <authorList>
            <person name="Dassa B."/>
            <person name="Utturkar S.M."/>
            <person name="Klingeman D.M."/>
            <person name="Hurt R.A."/>
            <person name="Keller M."/>
            <person name="Xu J."/>
            <person name="Reddy Y.H.K."/>
            <person name="Borovok I."/>
            <person name="Grinberg I.R."/>
            <person name="Lamed R."/>
            <person name="Zhivin O."/>
            <person name="Bayer E.A."/>
            <person name="Brown S.D."/>
        </authorList>
    </citation>
    <scope>NUCLEOTIDE SEQUENCE [LARGE SCALE GENOMIC DNA]</scope>
    <source>
        <strain evidence="4">DSM 2933</strain>
    </source>
</reference>
<dbReference type="InterPro" id="IPR001387">
    <property type="entry name" value="Cro/C1-type_HTH"/>
</dbReference>
<dbReference type="GO" id="GO:0003677">
    <property type="term" value="F:DNA binding"/>
    <property type="evidence" value="ECO:0007669"/>
    <property type="project" value="UniProtKB-KW"/>
</dbReference>
<dbReference type="GO" id="GO:0003700">
    <property type="term" value="F:DNA-binding transcription factor activity"/>
    <property type="evidence" value="ECO:0007669"/>
    <property type="project" value="TreeGrafter"/>
</dbReference>
<dbReference type="AlphaFoldDB" id="A0A0L6JP34"/>
<evidence type="ECO:0000313" key="3">
    <source>
        <dbReference type="EMBL" id="KNY27465.1"/>
    </source>
</evidence>
<keyword evidence="4" id="KW-1185">Reference proteome</keyword>
<dbReference type="PANTHER" id="PTHR46797:SF1">
    <property type="entry name" value="METHYLPHOSPHONATE SYNTHASE"/>
    <property type="match status" value="1"/>
</dbReference>
<dbReference type="Pfam" id="PF01381">
    <property type="entry name" value="HTH_3"/>
    <property type="match status" value="1"/>
</dbReference>
<dbReference type="PROSITE" id="PS50943">
    <property type="entry name" value="HTH_CROC1"/>
    <property type="match status" value="1"/>
</dbReference>
<dbReference type="Gene3D" id="1.10.260.40">
    <property type="entry name" value="lambda repressor-like DNA-binding domains"/>
    <property type="match status" value="1"/>
</dbReference>
<name>A0A0L6JP34_9FIRM</name>
<organism evidence="3 4">
    <name type="scientific">Pseudobacteroides cellulosolvens ATCC 35603 = DSM 2933</name>
    <dbReference type="NCBI Taxonomy" id="398512"/>
    <lineage>
        <taxon>Bacteria</taxon>
        <taxon>Bacillati</taxon>
        <taxon>Bacillota</taxon>
        <taxon>Clostridia</taxon>
        <taxon>Eubacteriales</taxon>
        <taxon>Oscillospiraceae</taxon>
        <taxon>Pseudobacteroides</taxon>
    </lineage>
</organism>
<accession>A0A0L6JP34</accession>
<dbReference type="GO" id="GO:0005829">
    <property type="term" value="C:cytosol"/>
    <property type="evidence" value="ECO:0007669"/>
    <property type="project" value="TreeGrafter"/>
</dbReference>
<keyword evidence="1" id="KW-0238">DNA-binding</keyword>
<dbReference type="SUPFAM" id="SSF47413">
    <property type="entry name" value="lambda repressor-like DNA-binding domains"/>
    <property type="match status" value="1"/>
</dbReference>
<sequence length="153" mass="17926">MEIKVGEIIRLKREEKRYGLKDFAKLVGISPGYLSQLENGHKVNPKLETILRIIKELDIDIDMLLGLEKEGENINVKIPSLLKLVLAKDRNYKVMEDKDILKKLCNIIDKALESKYLVEDQMLYALFLEDIYIQIETILKRYMALQIIKYDLE</sequence>
<dbReference type="InterPro" id="IPR010982">
    <property type="entry name" value="Lambda_DNA-bd_dom_sf"/>
</dbReference>
<dbReference type="SMART" id="SM00530">
    <property type="entry name" value="HTH_XRE"/>
    <property type="match status" value="1"/>
</dbReference>
<dbReference type="STRING" id="398512.Bccel_2736"/>
<evidence type="ECO:0000313" key="4">
    <source>
        <dbReference type="Proteomes" id="UP000036923"/>
    </source>
</evidence>
<protein>
    <submittedName>
        <fullName evidence="3">Helix-turn-helix domain protein</fullName>
    </submittedName>
</protein>
<dbReference type="PANTHER" id="PTHR46797">
    <property type="entry name" value="HTH-TYPE TRANSCRIPTIONAL REGULATOR"/>
    <property type="match status" value="1"/>
</dbReference>
<comment type="caution">
    <text evidence="3">The sequence shown here is derived from an EMBL/GenBank/DDBJ whole genome shotgun (WGS) entry which is preliminary data.</text>
</comment>
<evidence type="ECO:0000259" key="2">
    <source>
        <dbReference type="PROSITE" id="PS50943"/>
    </source>
</evidence>
<feature type="domain" description="HTH cro/C1-type" evidence="2">
    <location>
        <begin position="9"/>
        <end position="64"/>
    </location>
</feature>
<gene>
    <name evidence="3" type="ORF">Bccel_2736</name>
</gene>